<protein>
    <submittedName>
        <fullName evidence="1">Uncharacterized protein</fullName>
    </submittedName>
</protein>
<proteinExistence type="predicted"/>
<reference evidence="1 2" key="1">
    <citation type="submission" date="2020-08" db="EMBL/GenBank/DDBJ databases">
        <title>Genomic Encyclopedia of Type Strains, Phase IV (KMG-IV): sequencing the most valuable type-strain genomes for metagenomic binning, comparative biology and taxonomic classification.</title>
        <authorList>
            <person name="Goeker M."/>
        </authorList>
    </citation>
    <scope>NUCLEOTIDE SEQUENCE [LARGE SCALE GENOMIC DNA]</scope>
    <source>
        <strain evidence="1 2">DSM 29853</strain>
    </source>
</reference>
<evidence type="ECO:0000313" key="2">
    <source>
        <dbReference type="Proteomes" id="UP000528286"/>
    </source>
</evidence>
<gene>
    <name evidence="1" type="ORF">GGR23_003155</name>
</gene>
<sequence>MGVHPQALDDFFQTFATAVTAIDAPTQVAGYFSTPLLCDRDLIMPFALGKPERRALLRLLRRERRDCAHRAISFEIVDFVPCGERRYCVTVRWALNVEALARVAGRATVQACYLLLLTDSGIEILAATDVEDEAAEAA</sequence>
<evidence type="ECO:0000313" key="1">
    <source>
        <dbReference type="EMBL" id="MBB4065947.1"/>
    </source>
</evidence>
<name>A0A7W6NM24_9HYPH</name>
<organism evidence="1 2">
    <name type="scientific">Gellertiella hungarica</name>
    <dbReference type="NCBI Taxonomy" id="1572859"/>
    <lineage>
        <taxon>Bacteria</taxon>
        <taxon>Pseudomonadati</taxon>
        <taxon>Pseudomonadota</taxon>
        <taxon>Alphaproteobacteria</taxon>
        <taxon>Hyphomicrobiales</taxon>
        <taxon>Rhizobiaceae</taxon>
        <taxon>Gellertiella</taxon>
    </lineage>
</organism>
<dbReference type="Proteomes" id="UP000528286">
    <property type="component" value="Unassembled WGS sequence"/>
</dbReference>
<accession>A0A7W6NM24</accession>
<keyword evidence="2" id="KW-1185">Reference proteome</keyword>
<comment type="caution">
    <text evidence="1">The sequence shown here is derived from an EMBL/GenBank/DDBJ whole genome shotgun (WGS) entry which is preliminary data.</text>
</comment>
<dbReference type="AlphaFoldDB" id="A0A7W6NM24"/>
<dbReference type="EMBL" id="JACIEZ010000006">
    <property type="protein sequence ID" value="MBB4065947.1"/>
    <property type="molecule type" value="Genomic_DNA"/>
</dbReference>
<dbReference type="RefSeq" id="WP_183367227.1">
    <property type="nucleotide sequence ID" value="NZ_JACIEZ010000006.1"/>
</dbReference>